<evidence type="ECO:0000256" key="1">
    <source>
        <dbReference type="ARBA" id="ARBA00022737"/>
    </source>
</evidence>
<evidence type="ECO:0000313" key="7">
    <source>
        <dbReference type="Proteomes" id="UP001292079"/>
    </source>
</evidence>
<organism evidence="6 7">
    <name type="scientific">Schistosoma mekongi</name>
    <name type="common">Parasitic worm</name>
    <dbReference type="NCBI Taxonomy" id="38744"/>
    <lineage>
        <taxon>Eukaryota</taxon>
        <taxon>Metazoa</taxon>
        <taxon>Spiralia</taxon>
        <taxon>Lophotrochozoa</taxon>
        <taxon>Platyhelminthes</taxon>
        <taxon>Trematoda</taxon>
        <taxon>Digenea</taxon>
        <taxon>Strigeidida</taxon>
        <taxon>Schistosomatoidea</taxon>
        <taxon>Schistosomatidae</taxon>
        <taxon>Schistosoma</taxon>
    </lineage>
</organism>
<name>A0AAE2D122_SCHME</name>
<evidence type="ECO:0000313" key="6">
    <source>
        <dbReference type="EMBL" id="KAK4467438.1"/>
    </source>
</evidence>
<sequence>EETLCTYDYLRVFDGDDPKGKLLGGFCGRTLPNTFLSSSGQLYLQFVSDDTIGGKGFQAQYQMIPYNYKLPKHEIDSQTLISQLPSPSSSSSSSSSSSALSSVYYGNNEMLQQYQPSHGNRYLFPPAWGTGRIRYFGDARSAEMTENYQSTRPFHYNPMYHLKQSPVIQQTNPMTYSQNNVYQQHDGRRIANREDDSQLPWRFAYTYPQSKESLTTRQTTMNSEFKPNPSQTTYVAFKSNPLNESTQTTTQPIPSLISPNTITNTKRSSIGSTWHVRSGRIVHQPQLIIVNRIIQPSSRHCQSSSHNIIRKTKSNLHPRKTKRTLY</sequence>
<keyword evidence="1" id="KW-0677">Repeat</keyword>
<dbReference type="Pfam" id="PF00431">
    <property type="entry name" value="CUB"/>
    <property type="match status" value="1"/>
</dbReference>
<reference evidence="6" key="2">
    <citation type="journal article" date="2023" name="Infect Dis Poverty">
        <title>Chromosome-scale genome of the human blood fluke Schistosoma mekongi and its implications for public health.</title>
        <authorList>
            <person name="Zhou M."/>
            <person name="Xu L."/>
            <person name="Xu D."/>
            <person name="Chen W."/>
            <person name="Khan J."/>
            <person name="Hu Y."/>
            <person name="Huang H."/>
            <person name="Wei H."/>
            <person name="Zhang Y."/>
            <person name="Chusongsang P."/>
            <person name="Tanasarnprasert K."/>
            <person name="Hu X."/>
            <person name="Limpanont Y."/>
            <person name="Lv Z."/>
        </authorList>
    </citation>
    <scope>NUCLEOTIDE SEQUENCE</scope>
    <source>
        <strain evidence="6">LV_2022a</strain>
    </source>
</reference>
<dbReference type="Proteomes" id="UP001292079">
    <property type="component" value="Unassembled WGS sequence"/>
</dbReference>
<dbReference type="PROSITE" id="PS01180">
    <property type="entry name" value="CUB"/>
    <property type="match status" value="1"/>
</dbReference>
<accession>A0AAE2D122</accession>
<evidence type="ECO:0000256" key="3">
    <source>
        <dbReference type="PROSITE-ProRule" id="PRU00059"/>
    </source>
</evidence>
<dbReference type="SUPFAM" id="SSF49854">
    <property type="entry name" value="Spermadhesin, CUB domain"/>
    <property type="match status" value="1"/>
</dbReference>
<evidence type="ECO:0000256" key="2">
    <source>
        <dbReference type="ARBA" id="ARBA00023157"/>
    </source>
</evidence>
<dbReference type="PANTHER" id="PTHR24251">
    <property type="entry name" value="OVOCHYMASE-RELATED"/>
    <property type="match status" value="1"/>
</dbReference>
<feature type="region of interest" description="Disordered" evidence="4">
    <location>
        <begin position="243"/>
        <end position="264"/>
    </location>
</feature>
<feature type="region of interest" description="Disordered" evidence="4">
    <location>
        <begin position="299"/>
        <end position="326"/>
    </location>
</feature>
<feature type="non-terminal residue" evidence="6">
    <location>
        <position position="326"/>
    </location>
</feature>
<evidence type="ECO:0000259" key="5">
    <source>
        <dbReference type="PROSITE" id="PS01180"/>
    </source>
</evidence>
<dbReference type="AlphaFoldDB" id="A0AAE2D122"/>
<gene>
    <name evidence="6" type="ORF">MN116_009065</name>
</gene>
<keyword evidence="7" id="KW-1185">Reference proteome</keyword>
<proteinExistence type="predicted"/>
<dbReference type="InterPro" id="IPR035914">
    <property type="entry name" value="Sperma_CUB_dom_sf"/>
</dbReference>
<dbReference type="EMBL" id="JALJAT010000076">
    <property type="protein sequence ID" value="KAK4467438.1"/>
    <property type="molecule type" value="Genomic_DNA"/>
</dbReference>
<evidence type="ECO:0000256" key="4">
    <source>
        <dbReference type="SAM" id="MobiDB-lite"/>
    </source>
</evidence>
<dbReference type="Gene3D" id="2.60.120.290">
    <property type="entry name" value="Spermadhesin, CUB domain"/>
    <property type="match status" value="1"/>
</dbReference>
<comment type="caution">
    <text evidence="6">The sequence shown here is derived from an EMBL/GenBank/DDBJ whole genome shotgun (WGS) entry which is preliminary data.</text>
</comment>
<keyword evidence="2" id="KW-1015">Disulfide bond</keyword>
<feature type="domain" description="CUB" evidence="5">
    <location>
        <begin position="1"/>
        <end position="64"/>
    </location>
</feature>
<protein>
    <recommendedName>
        <fullName evidence="5">CUB domain-containing protein</fullName>
    </recommendedName>
</protein>
<feature type="compositionally biased region" description="Basic residues" evidence="4">
    <location>
        <begin position="308"/>
        <end position="326"/>
    </location>
</feature>
<dbReference type="InterPro" id="IPR000859">
    <property type="entry name" value="CUB_dom"/>
</dbReference>
<dbReference type="CDD" id="cd00041">
    <property type="entry name" value="CUB"/>
    <property type="match status" value="1"/>
</dbReference>
<comment type="caution">
    <text evidence="3">Lacks conserved residue(s) required for the propagation of feature annotation.</text>
</comment>
<reference evidence="6" key="1">
    <citation type="submission" date="2022-04" db="EMBL/GenBank/DDBJ databases">
        <authorList>
            <person name="Xu L."/>
            <person name="Lv Z."/>
        </authorList>
    </citation>
    <scope>NUCLEOTIDE SEQUENCE</scope>
    <source>
        <strain evidence="6">LV_2022a</strain>
    </source>
</reference>